<gene>
    <name evidence="2" type="ORF">UFOPK1395_00159</name>
</gene>
<reference evidence="2" key="1">
    <citation type="submission" date="2020-05" db="EMBL/GenBank/DDBJ databases">
        <authorList>
            <person name="Chiriac C."/>
            <person name="Salcher M."/>
            <person name="Ghai R."/>
            <person name="Kavagutti S V."/>
        </authorList>
    </citation>
    <scope>NUCLEOTIDE SEQUENCE</scope>
</reference>
<dbReference type="Gene3D" id="3.30.70.100">
    <property type="match status" value="1"/>
</dbReference>
<feature type="domain" description="ABM" evidence="1">
    <location>
        <begin position="3"/>
        <end position="91"/>
    </location>
</feature>
<evidence type="ECO:0000313" key="2">
    <source>
        <dbReference type="EMBL" id="CAB4530076.1"/>
    </source>
</evidence>
<dbReference type="EMBL" id="CAEZSB010000008">
    <property type="protein sequence ID" value="CAB4530076.1"/>
    <property type="molecule type" value="Genomic_DNA"/>
</dbReference>
<dbReference type="PROSITE" id="PS51725">
    <property type="entry name" value="ABM"/>
    <property type="match status" value="1"/>
</dbReference>
<proteinExistence type="predicted"/>
<dbReference type="InterPro" id="IPR007138">
    <property type="entry name" value="ABM_dom"/>
</dbReference>
<protein>
    <submittedName>
        <fullName evidence="2">Unannotated protein</fullName>
    </submittedName>
</protein>
<dbReference type="AlphaFoldDB" id="A0A6J6AUE9"/>
<dbReference type="PANTHER" id="PTHR33336">
    <property type="entry name" value="QUINOL MONOOXYGENASE YGIN-RELATED"/>
    <property type="match status" value="1"/>
</dbReference>
<dbReference type="SUPFAM" id="SSF54909">
    <property type="entry name" value="Dimeric alpha+beta barrel"/>
    <property type="match status" value="1"/>
</dbReference>
<dbReference type="PANTHER" id="PTHR33336:SF3">
    <property type="entry name" value="ABM DOMAIN-CONTAINING PROTEIN"/>
    <property type="match status" value="1"/>
</dbReference>
<sequence length="95" mass="10871">MKKFFIVELTVKSDSRSNLLNYLNNYAVEVRTEDGCECLDVLVDPQSSHTVVLYEIWRDISAQMAHLETPGFAKWKAFSDPLIESFNVKILESGE</sequence>
<dbReference type="GO" id="GO:0003824">
    <property type="term" value="F:catalytic activity"/>
    <property type="evidence" value="ECO:0007669"/>
    <property type="project" value="TreeGrafter"/>
</dbReference>
<name>A0A6J6AUE9_9ZZZZ</name>
<evidence type="ECO:0000259" key="1">
    <source>
        <dbReference type="PROSITE" id="PS51725"/>
    </source>
</evidence>
<dbReference type="Pfam" id="PF03992">
    <property type="entry name" value="ABM"/>
    <property type="match status" value="1"/>
</dbReference>
<dbReference type="InterPro" id="IPR011008">
    <property type="entry name" value="Dimeric_a/b-barrel"/>
</dbReference>
<accession>A0A6J6AUE9</accession>
<organism evidence="2">
    <name type="scientific">freshwater metagenome</name>
    <dbReference type="NCBI Taxonomy" id="449393"/>
    <lineage>
        <taxon>unclassified sequences</taxon>
        <taxon>metagenomes</taxon>
        <taxon>ecological metagenomes</taxon>
    </lineage>
</organism>
<dbReference type="InterPro" id="IPR050744">
    <property type="entry name" value="AI-2_Isomerase_LsrG"/>
</dbReference>